<keyword evidence="3" id="KW-1185">Reference proteome</keyword>
<dbReference type="Proteomes" id="UP000830671">
    <property type="component" value="Chromosome 5"/>
</dbReference>
<dbReference type="KEGG" id="clup:CLUP02_09996"/>
<name>A0A9Q8SVX0_9PEZI</name>
<reference evidence="2" key="1">
    <citation type="journal article" date="2021" name="Mol. Plant Microbe Interact.">
        <title>Complete Genome Sequence of the Plant-Pathogenic Fungus Colletotrichum lupini.</title>
        <authorList>
            <person name="Baroncelli R."/>
            <person name="Pensec F."/>
            <person name="Da Lio D."/>
            <person name="Boufleur T."/>
            <person name="Vicente I."/>
            <person name="Sarrocco S."/>
            <person name="Picot A."/>
            <person name="Baraldi E."/>
            <person name="Sukno S."/>
            <person name="Thon M."/>
            <person name="Le Floch G."/>
        </authorList>
    </citation>
    <scope>NUCLEOTIDE SEQUENCE</scope>
    <source>
        <strain evidence="2">IMI 504893</strain>
    </source>
</reference>
<protein>
    <submittedName>
        <fullName evidence="2">Uncharacterized protein</fullName>
    </submittedName>
</protein>
<feature type="region of interest" description="Disordered" evidence="1">
    <location>
        <begin position="265"/>
        <end position="293"/>
    </location>
</feature>
<organism evidence="2 3">
    <name type="scientific">Colletotrichum lupini</name>
    <dbReference type="NCBI Taxonomy" id="145971"/>
    <lineage>
        <taxon>Eukaryota</taxon>
        <taxon>Fungi</taxon>
        <taxon>Dikarya</taxon>
        <taxon>Ascomycota</taxon>
        <taxon>Pezizomycotina</taxon>
        <taxon>Sordariomycetes</taxon>
        <taxon>Hypocreomycetidae</taxon>
        <taxon>Glomerellales</taxon>
        <taxon>Glomerellaceae</taxon>
        <taxon>Colletotrichum</taxon>
        <taxon>Colletotrichum acutatum species complex</taxon>
    </lineage>
</organism>
<sequence>MEARRQSDVCEIEARARLYVGETEKRPTLQAVYVDVGWTMIVCYFVYVRTKVETVETAHIKADKTFRLLVEEQLGQGRMEEQLVQSRASLSWYCRSNQWMLTPELRHKQTDTGGAVPRDYVPFTRFSGLSEECKAAEGSRPSSTPGTSGAIRKEKTRLGVNICTEYTEYMYMHRDVGRKLMKSNRLSPSTQQVIYQADAYAYSYRPSVAPPNLPEAVFPKTIFPNTDSQSPLADFKVDYPSSWNPAPSIISRLVHLDRISDVDTKTPFTNHPSTHSQTQTKYTKPAHSDSNSFPNTSCLTPKIQILFEFITARQHDDNGDILETVVDGQVHSVRSACLSSSPHVAVVVTAKLSVVTGGGGGEEPLTPPHLLNRGPMDSGPATRPKTKAAKPSEYDSARGMSRGVSHSVAARSRTGPEHHAVSPARRAVVARGVGPPYSSSSPFRVPSLPAETRDAESETFLLRKTFRRTLFYPARGYRVGPAIEI</sequence>
<proteinExistence type="predicted"/>
<evidence type="ECO:0000313" key="3">
    <source>
        <dbReference type="Proteomes" id="UP000830671"/>
    </source>
</evidence>
<evidence type="ECO:0000256" key="1">
    <source>
        <dbReference type="SAM" id="MobiDB-lite"/>
    </source>
</evidence>
<feature type="compositionally biased region" description="Polar residues" evidence="1">
    <location>
        <begin position="266"/>
        <end position="293"/>
    </location>
</feature>
<dbReference type="AlphaFoldDB" id="A0A9Q8SVX0"/>
<gene>
    <name evidence="2" type="ORF">CLUP02_09996</name>
</gene>
<dbReference type="EMBL" id="CP019477">
    <property type="protein sequence ID" value="UQC84499.1"/>
    <property type="molecule type" value="Genomic_DNA"/>
</dbReference>
<evidence type="ECO:0000313" key="2">
    <source>
        <dbReference type="EMBL" id="UQC84499.1"/>
    </source>
</evidence>
<feature type="region of interest" description="Disordered" evidence="1">
    <location>
        <begin position="356"/>
        <end position="425"/>
    </location>
</feature>
<accession>A0A9Q8SVX0</accession>
<dbReference type="RefSeq" id="XP_049146116.1">
    <property type="nucleotide sequence ID" value="XM_049288972.1"/>
</dbReference>
<dbReference type="GeneID" id="73343982"/>